<dbReference type="InterPro" id="IPR024317">
    <property type="entry name" value="Dynein_heavy_chain_D4_dom"/>
</dbReference>
<keyword evidence="12" id="KW-0966">Cell projection</keyword>
<evidence type="ECO:0000256" key="13">
    <source>
        <dbReference type="SAM" id="Coils"/>
    </source>
</evidence>
<keyword evidence="10" id="KW-0505">Motor protein</keyword>
<dbReference type="GO" id="GO:0005930">
    <property type="term" value="C:axoneme"/>
    <property type="evidence" value="ECO:0007669"/>
    <property type="project" value="UniProtKB-SubCell"/>
</dbReference>
<evidence type="ECO:0000256" key="12">
    <source>
        <dbReference type="ARBA" id="ARBA00023273"/>
    </source>
</evidence>
<keyword evidence="11" id="KW-0206">Cytoskeleton</keyword>
<name>A0AAV4B4V4_9GAST</name>
<dbReference type="GO" id="GO:0051959">
    <property type="term" value="F:dynein light intermediate chain binding"/>
    <property type="evidence" value="ECO:0007669"/>
    <property type="project" value="InterPro"/>
</dbReference>
<feature type="domain" description="Dynein heavy chain coiled coil stalk" evidence="14">
    <location>
        <begin position="348"/>
        <end position="686"/>
    </location>
</feature>
<keyword evidence="4" id="KW-0493">Microtubule</keyword>
<accession>A0AAV4B4V4</accession>
<dbReference type="GO" id="GO:0005874">
    <property type="term" value="C:microtubule"/>
    <property type="evidence" value="ECO:0007669"/>
    <property type="project" value="UniProtKB-KW"/>
</dbReference>
<dbReference type="Pfam" id="PF12780">
    <property type="entry name" value="AAA_8"/>
    <property type="match status" value="1"/>
</dbReference>
<protein>
    <submittedName>
        <fullName evidence="17">Axonemal dynein heavy chain protein</fullName>
    </submittedName>
</protein>
<keyword evidence="8 13" id="KW-0175">Coiled coil</keyword>
<evidence type="ECO:0000256" key="8">
    <source>
        <dbReference type="ARBA" id="ARBA00023054"/>
    </source>
</evidence>
<feature type="coiled-coil region" evidence="13">
    <location>
        <begin position="576"/>
        <end position="638"/>
    </location>
</feature>
<dbReference type="FunFam" id="3.40.50.300:FF:002141">
    <property type="entry name" value="Dynein heavy chain"/>
    <property type="match status" value="1"/>
</dbReference>
<dbReference type="FunFam" id="1.20.920.20:FF:000006">
    <property type="entry name" value="Dynein, axonemal, heavy chain 6"/>
    <property type="match status" value="1"/>
</dbReference>
<organism evidence="17 18">
    <name type="scientific">Plakobranchus ocellatus</name>
    <dbReference type="NCBI Taxonomy" id="259542"/>
    <lineage>
        <taxon>Eukaryota</taxon>
        <taxon>Metazoa</taxon>
        <taxon>Spiralia</taxon>
        <taxon>Lophotrochozoa</taxon>
        <taxon>Mollusca</taxon>
        <taxon>Gastropoda</taxon>
        <taxon>Heterobranchia</taxon>
        <taxon>Euthyneura</taxon>
        <taxon>Panpulmonata</taxon>
        <taxon>Sacoglossa</taxon>
        <taxon>Placobranchoidea</taxon>
        <taxon>Plakobranchidae</taxon>
        <taxon>Plakobranchus</taxon>
    </lineage>
</organism>
<dbReference type="GO" id="GO:0045505">
    <property type="term" value="F:dynein intermediate chain binding"/>
    <property type="evidence" value="ECO:0007669"/>
    <property type="project" value="InterPro"/>
</dbReference>
<dbReference type="Pfam" id="PF12777">
    <property type="entry name" value="MT"/>
    <property type="match status" value="1"/>
</dbReference>
<dbReference type="GO" id="GO:0007018">
    <property type="term" value="P:microtubule-based movement"/>
    <property type="evidence" value="ECO:0007669"/>
    <property type="project" value="InterPro"/>
</dbReference>
<feature type="domain" description="Dynein heavy chain AAA module D4" evidence="15">
    <location>
        <begin position="70"/>
        <end position="332"/>
    </location>
</feature>
<dbReference type="InterPro" id="IPR024743">
    <property type="entry name" value="Dynein_HC_stalk"/>
</dbReference>
<evidence type="ECO:0000259" key="15">
    <source>
        <dbReference type="Pfam" id="PF12780"/>
    </source>
</evidence>
<dbReference type="GO" id="GO:0030286">
    <property type="term" value="C:dynein complex"/>
    <property type="evidence" value="ECO:0007669"/>
    <property type="project" value="UniProtKB-KW"/>
</dbReference>
<dbReference type="EMBL" id="BLXT01004610">
    <property type="protein sequence ID" value="GFO15610.1"/>
    <property type="molecule type" value="Genomic_DNA"/>
</dbReference>
<comment type="caution">
    <text evidence="17">The sequence shown here is derived from an EMBL/GenBank/DDBJ whole genome shotgun (WGS) entry which is preliminary data.</text>
</comment>
<keyword evidence="5" id="KW-0547">Nucleotide-binding</keyword>
<dbReference type="PANTHER" id="PTHR22878">
    <property type="entry name" value="DYNEIN HEAVY CHAIN 6, AXONEMAL-LIKE-RELATED"/>
    <property type="match status" value="1"/>
</dbReference>
<keyword evidence="6" id="KW-0067">ATP-binding</keyword>
<evidence type="ECO:0000256" key="7">
    <source>
        <dbReference type="ARBA" id="ARBA00023017"/>
    </source>
</evidence>
<dbReference type="InterPro" id="IPR027417">
    <property type="entry name" value="P-loop_NTPase"/>
</dbReference>
<reference evidence="17 18" key="1">
    <citation type="journal article" date="2021" name="Elife">
        <title>Chloroplast acquisition without the gene transfer in kleptoplastic sea slugs, Plakobranchus ocellatus.</title>
        <authorList>
            <person name="Maeda T."/>
            <person name="Takahashi S."/>
            <person name="Yoshida T."/>
            <person name="Shimamura S."/>
            <person name="Takaki Y."/>
            <person name="Nagai Y."/>
            <person name="Toyoda A."/>
            <person name="Suzuki Y."/>
            <person name="Arimoto A."/>
            <person name="Ishii H."/>
            <person name="Satoh N."/>
            <person name="Nishiyama T."/>
            <person name="Hasebe M."/>
            <person name="Maruyama T."/>
            <person name="Minagawa J."/>
            <person name="Obokata J."/>
            <person name="Shigenobu S."/>
        </authorList>
    </citation>
    <scope>NUCLEOTIDE SEQUENCE [LARGE SCALE GENOMIC DNA]</scope>
</reference>
<evidence type="ECO:0000256" key="11">
    <source>
        <dbReference type="ARBA" id="ARBA00023212"/>
    </source>
</evidence>
<proteinExistence type="inferred from homology"/>
<evidence type="ECO:0000256" key="5">
    <source>
        <dbReference type="ARBA" id="ARBA00022741"/>
    </source>
</evidence>
<evidence type="ECO:0000259" key="16">
    <source>
        <dbReference type="Pfam" id="PF12781"/>
    </source>
</evidence>
<dbReference type="Gene3D" id="3.40.50.300">
    <property type="entry name" value="P-loop containing nucleotide triphosphate hydrolases"/>
    <property type="match status" value="2"/>
</dbReference>
<evidence type="ECO:0000256" key="4">
    <source>
        <dbReference type="ARBA" id="ARBA00022701"/>
    </source>
</evidence>
<dbReference type="AlphaFoldDB" id="A0AAV4B4V4"/>
<evidence type="ECO:0000313" key="18">
    <source>
        <dbReference type="Proteomes" id="UP000735302"/>
    </source>
</evidence>
<evidence type="ECO:0000259" key="14">
    <source>
        <dbReference type="Pfam" id="PF12777"/>
    </source>
</evidence>
<dbReference type="InterPro" id="IPR035706">
    <property type="entry name" value="AAA_9"/>
</dbReference>
<evidence type="ECO:0000256" key="3">
    <source>
        <dbReference type="ARBA" id="ARBA00022490"/>
    </source>
</evidence>
<dbReference type="InterPro" id="IPR026983">
    <property type="entry name" value="DHC"/>
</dbReference>
<evidence type="ECO:0000256" key="6">
    <source>
        <dbReference type="ARBA" id="ARBA00022840"/>
    </source>
</evidence>
<feature type="domain" description="Dynein heavy chain ATP-binding dynein motor region" evidence="16">
    <location>
        <begin position="721"/>
        <end position="941"/>
    </location>
</feature>
<evidence type="ECO:0000256" key="9">
    <source>
        <dbReference type="ARBA" id="ARBA00023069"/>
    </source>
</evidence>
<comment type="similarity">
    <text evidence="2">Belongs to the dynein heavy chain family.</text>
</comment>
<dbReference type="FunFam" id="1.10.8.1220:FF:000001">
    <property type="entry name" value="Dynein axonemal heavy chain 5"/>
    <property type="match status" value="1"/>
</dbReference>
<keyword evidence="9" id="KW-0969">Cilium</keyword>
<evidence type="ECO:0000256" key="1">
    <source>
        <dbReference type="ARBA" id="ARBA00004430"/>
    </source>
</evidence>
<dbReference type="Gene3D" id="6.10.140.1060">
    <property type="match status" value="1"/>
</dbReference>
<dbReference type="GO" id="GO:0005524">
    <property type="term" value="F:ATP binding"/>
    <property type="evidence" value="ECO:0007669"/>
    <property type="project" value="UniProtKB-KW"/>
</dbReference>
<keyword evidence="7" id="KW-0243">Dynein</keyword>
<gene>
    <name evidence="17" type="ORF">PoB_004211500</name>
</gene>
<sequence>MEVLFAHLLTPEDRGKVKHDTLANLIFGDFINPDLPPEMRVYQEIRSMDDFAAVTTLCLDEYNQTHKTPMNLVIFRYVLEHLSRICRILLQPGGNGLLIGVGGSGRQSLTRLAAYIAGHKLFQPEISKNYGMTEWRDDIKNVLRQVGGKNVSTTFLITDSQIKSEIFLEDIDALLNSGEVPNLFAPDEKAEIMEAVRVAAAKATGDKNAELSPLALFAFFVSQCRARLHIIIAFSPIGDAFRKRLRLFPSLINCCTIDWFQAWPDDALTRVANKFLENAEIEAKQKESVVTVCRYFHQSTRDYSEKFLEELGRHNYVTPTSYLELINAFRNLLKTKQDETMKAKRRYVVGLEKLAFASSQVATMQEELELLQPQLVVSAEETDAMMVIIESESASVEETRKRVKADEAVANESAAEAKSLKDECEAELAEALPALEAALAALDTLKPADITIVKSMKSPPSGVKLVMAAVCVMRNIPAQRIPDPSDPSKKINDFWGPSKKLLNDLNFLNDLKAYDKDNIPEAVMATIRKQYLTNPEFDPKLVAKASSAAEGLCKWILAMEIYDRVAKVVAPKKLRLKTAETELGKMMSTLNQKRAELQAVEDKLADLENTFMEMKNKKETLEHQVDLCGKKLERAEKLIGGLGGEKTRWTEAAENLQKIFENLLGDILISAAFIAYLGPFTSPFRDLAAADWMKMCKTKAIKGSANFSLARVLGEPIKIQAWNIAGLPRDSFSVDNGVIVANSRRWPLMIDPDGQANRWVKNMEKEKSLSVIKLSDHDYMRILENCVTFGNPALLENVGEELEASFEPLLLKQTFKQGGVDMIMMGDQALEFNSDFRFYITTKLRNPHYLPEISTKVSVLNFMITPEGLEDQLLGIVVAKERPELEEERQALIVTSAANKKQLKEIEDMILYTLSASEGNILEDESAIQILDSSKILSNEISKKQRVAEETEKKIEQSRMGYRPIAMHSSVLFFSITELPNIDPMYQYSLTWFVNLFIMSIQDSNKSKSLEKRIRFLADHFTYSLYCNVCRSLFEKDKLVFSFILCTNILRSRKEMSQQNFLFFLTGGVGLENQVPNPAPKWLSDSSWDEICRLSDLKAFDGLSDHVTSAKKEWEKYYNSKEPHKASMPEDWNSKLDSFQRMMVQRCFRPDKVGTASNGLVGNCYCD</sequence>
<keyword evidence="3" id="KW-0963">Cytoplasm</keyword>
<dbReference type="FunFam" id="3.40.50.300:FF:000223">
    <property type="entry name" value="Dynein heavy chain 3, axonemal"/>
    <property type="match status" value="1"/>
</dbReference>
<dbReference type="Gene3D" id="1.20.920.20">
    <property type="match status" value="1"/>
</dbReference>
<keyword evidence="18" id="KW-1185">Reference proteome</keyword>
<dbReference type="SUPFAM" id="SSF52540">
    <property type="entry name" value="P-loop containing nucleoside triphosphate hydrolases"/>
    <property type="match status" value="1"/>
</dbReference>
<dbReference type="Proteomes" id="UP000735302">
    <property type="component" value="Unassembled WGS sequence"/>
</dbReference>
<evidence type="ECO:0000256" key="10">
    <source>
        <dbReference type="ARBA" id="ARBA00023175"/>
    </source>
</evidence>
<evidence type="ECO:0000256" key="2">
    <source>
        <dbReference type="ARBA" id="ARBA00008887"/>
    </source>
</evidence>
<dbReference type="Pfam" id="PF12781">
    <property type="entry name" value="AAA_9"/>
    <property type="match status" value="1"/>
</dbReference>
<evidence type="ECO:0000313" key="17">
    <source>
        <dbReference type="EMBL" id="GFO15610.1"/>
    </source>
</evidence>
<dbReference type="Gene3D" id="1.10.8.1220">
    <property type="match status" value="1"/>
</dbReference>
<dbReference type="PANTHER" id="PTHR22878:SF70">
    <property type="entry name" value="DYNEIN HEAVY CHAIN 2, AXONEMAL"/>
    <property type="match status" value="1"/>
</dbReference>
<comment type="subcellular location">
    <subcellularLocation>
        <location evidence="1">Cytoplasm</location>
        <location evidence="1">Cytoskeleton</location>
        <location evidence="1">Cilium axoneme</location>
    </subcellularLocation>
</comment>